<name>A0ABQ9CSM8_9PASS</name>
<keyword evidence="2" id="KW-1185">Reference proteome</keyword>
<evidence type="ECO:0000313" key="1">
    <source>
        <dbReference type="EMBL" id="KAJ7406815.1"/>
    </source>
</evidence>
<reference evidence="1" key="1">
    <citation type="submission" date="2019-10" db="EMBL/GenBank/DDBJ databases">
        <authorList>
            <person name="Soares A.E.R."/>
            <person name="Aleixo A."/>
            <person name="Schneider P."/>
            <person name="Miyaki C.Y."/>
            <person name="Schneider M.P."/>
            <person name="Mello C."/>
            <person name="Vasconcelos A.T.R."/>
        </authorList>
    </citation>
    <scope>NUCLEOTIDE SEQUENCE</scope>
    <source>
        <tissue evidence="1">Muscle</tissue>
    </source>
</reference>
<organism evidence="1 2">
    <name type="scientific">Willisornis vidua</name>
    <name type="common">Xingu scale-backed antbird</name>
    <dbReference type="NCBI Taxonomy" id="1566151"/>
    <lineage>
        <taxon>Eukaryota</taxon>
        <taxon>Metazoa</taxon>
        <taxon>Chordata</taxon>
        <taxon>Craniata</taxon>
        <taxon>Vertebrata</taxon>
        <taxon>Euteleostomi</taxon>
        <taxon>Archelosauria</taxon>
        <taxon>Archosauria</taxon>
        <taxon>Dinosauria</taxon>
        <taxon>Saurischia</taxon>
        <taxon>Theropoda</taxon>
        <taxon>Coelurosauria</taxon>
        <taxon>Aves</taxon>
        <taxon>Neognathae</taxon>
        <taxon>Neoaves</taxon>
        <taxon>Telluraves</taxon>
        <taxon>Australaves</taxon>
        <taxon>Passeriformes</taxon>
        <taxon>Thamnophilidae</taxon>
        <taxon>Willisornis</taxon>
    </lineage>
</organism>
<proteinExistence type="predicted"/>
<sequence length="73" mass="8091">MVSPGSSADWSPTLETQFLLNGLFIDDLRSVNASMARVLTMLCLSRMLEQALEPVEMSPVDLLCLLFPLPDHI</sequence>
<protein>
    <submittedName>
        <fullName evidence="1">Uncharacterized protein</fullName>
    </submittedName>
</protein>
<dbReference type="Proteomes" id="UP001145742">
    <property type="component" value="Unassembled WGS sequence"/>
</dbReference>
<gene>
    <name evidence="1" type="ORF">WISP_131253</name>
</gene>
<comment type="caution">
    <text evidence="1">The sequence shown here is derived from an EMBL/GenBank/DDBJ whole genome shotgun (WGS) entry which is preliminary data.</text>
</comment>
<dbReference type="EMBL" id="WHWB01034627">
    <property type="protein sequence ID" value="KAJ7406815.1"/>
    <property type="molecule type" value="Genomic_DNA"/>
</dbReference>
<accession>A0ABQ9CSM8</accession>
<evidence type="ECO:0000313" key="2">
    <source>
        <dbReference type="Proteomes" id="UP001145742"/>
    </source>
</evidence>